<organism evidence="1 2">
    <name type="scientific">Fusarium fujikuroi</name>
    <name type="common">Bakanae and foot rot disease fungus</name>
    <name type="synonym">Gibberella fujikuroi</name>
    <dbReference type="NCBI Taxonomy" id="5127"/>
    <lineage>
        <taxon>Eukaryota</taxon>
        <taxon>Fungi</taxon>
        <taxon>Dikarya</taxon>
        <taxon>Ascomycota</taxon>
        <taxon>Pezizomycotina</taxon>
        <taxon>Sordariomycetes</taxon>
        <taxon>Hypocreomycetidae</taxon>
        <taxon>Hypocreales</taxon>
        <taxon>Nectriaceae</taxon>
        <taxon>Fusarium</taxon>
        <taxon>Fusarium fujikuroi species complex</taxon>
    </lineage>
</organism>
<comment type="caution">
    <text evidence="1">The sequence shown here is derived from an EMBL/GenBank/DDBJ whole genome shotgun (WGS) entry which is preliminary data.</text>
</comment>
<gene>
    <name evidence="1" type="ORF">C2S_4860</name>
</gene>
<dbReference type="EMBL" id="CABFJX010000079">
    <property type="protein sequence ID" value="VTT62430.1"/>
    <property type="molecule type" value="Genomic_DNA"/>
</dbReference>
<evidence type="ECO:0000313" key="1">
    <source>
        <dbReference type="EMBL" id="VTT62430.1"/>
    </source>
</evidence>
<sequence length="155" mass="17077">MRVQRKCNKLNQHNCILLPVVVESSPFEIKTPAVRSRLPPRDSLRFPCPKSGMSGVSGAGASLPLIGVRGKEMEFGVWKPRADLIHVKKSLSDLKGLIIGAKLSSERREARTCSLSSLLISVRSGVHKDHLLHPSIYVSLVVPRSSLSFSFIDYC</sequence>
<accession>A0A0I9XU20</accession>
<reference evidence="1" key="1">
    <citation type="submission" date="2019-05" db="EMBL/GenBank/DDBJ databases">
        <authorList>
            <person name="Piombo E."/>
        </authorList>
    </citation>
    <scope>NUCLEOTIDE SEQUENCE</scope>
    <source>
        <strain evidence="1">C2S</strain>
    </source>
</reference>
<proteinExistence type="predicted"/>
<name>A0A0I9XU20_FUSFU</name>
<protein>
    <submittedName>
        <fullName evidence="1">Uncharacterized protein</fullName>
    </submittedName>
</protein>
<dbReference type="Proteomes" id="UP000760494">
    <property type="component" value="Unassembled WGS sequence"/>
</dbReference>
<evidence type="ECO:0000313" key="2">
    <source>
        <dbReference type="Proteomes" id="UP000760494"/>
    </source>
</evidence>
<dbReference type="AlphaFoldDB" id="A0A0I9XU20"/>